<comment type="subunit">
    <text evidence="2">Homotetramer.</text>
</comment>
<comment type="function">
    <text evidence="2">Plays an important role in DNA replication, recombination and repair. Binds to ssDNA and to an array of partner proteins to recruit them to their sites of action during DNA metabolism.</text>
</comment>
<dbReference type="GO" id="GO:0006281">
    <property type="term" value="P:DNA repair"/>
    <property type="evidence" value="ECO:0007669"/>
    <property type="project" value="UniProtKB-UniRule"/>
</dbReference>
<dbReference type="GO" id="GO:0006260">
    <property type="term" value="P:DNA replication"/>
    <property type="evidence" value="ECO:0007669"/>
    <property type="project" value="UniProtKB-UniRule"/>
</dbReference>
<name>A0A099TYB0_9HELI</name>
<keyword evidence="2" id="KW-0235">DNA replication</keyword>
<evidence type="ECO:0000313" key="5">
    <source>
        <dbReference type="EMBL" id="STQ85520.1"/>
    </source>
</evidence>
<evidence type="ECO:0000313" key="8">
    <source>
        <dbReference type="Proteomes" id="UP000255139"/>
    </source>
</evidence>
<dbReference type="GO" id="GO:0003697">
    <property type="term" value="F:single-stranded DNA binding"/>
    <property type="evidence" value="ECO:0007669"/>
    <property type="project" value="UniProtKB-UniRule"/>
</dbReference>
<dbReference type="GO" id="GO:0009295">
    <property type="term" value="C:nucleoid"/>
    <property type="evidence" value="ECO:0007669"/>
    <property type="project" value="TreeGrafter"/>
</dbReference>
<accession>A0A099TYB0</accession>
<keyword evidence="8" id="KW-1185">Reference proteome</keyword>
<evidence type="ECO:0000313" key="6">
    <source>
        <dbReference type="EMBL" id="TLD98594.1"/>
    </source>
</evidence>
<dbReference type="SUPFAM" id="SSF50249">
    <property type="entry name" value="Nucleic acid-binding proteins"/>
    <property type="match status" value="1"/>
</dbReference>
<feature type="compositionally biased region" description="Polar residues" evidence="4">
    <location>
        <begin position="122"/>
        <end position="150"/>
    </location>
</feature>
<organism evidence="5 8">
    <name type="scientific">Helicobacter muridarum</name>
    <dbReference type="NCBI Taxonomy" id="216"/>
    <lineage>
        <taxon>Bacteria</taxon>
        <taxon>Pseudomonadati</taxon>
        <taxon>Campylobacterota</taxon>
        <taxon>Epsilonproteobacteria</taxon>
        <taxon>Campylobacterales</taxon>
        <taxon>Helicobacteraceae</taxon>
        <taxon>Helicobacter</taxon>
    </lineage>
</organism>
<dbReference type="InterPro" id="IPR011344">
    <property type="entry name" value="ssDNA-bd"/>
</dbReference>
<protein>
    <recommendedName>
        <fullName evidence="2 3">Single-stranded DNA-binding protein</fullName>
        <shortName evidence="2">SSB</shortName>
    </recommendedName>
</protein>
<comment type="caution">
    <text evidence="2">Lacks conserved residue(s) required for the propagation of feature annotation.</text>
</comment>
<dbReference type="CDD" id="cd04496">
    <property type="entry name" value="SSB_OBF"/>
    <property type="match status" value="1"/>
</dbReference>
<keyword evidence="2" id="KW-0227">DNA damage</keyword>
<dbReference type="NCBIfam" id="NF006297">
    <property type="entry name" value="PRK08486.1"/>
    <property type="match status" value="1"/>
</dbReference>
<evidence type="ECO:0000256" key="4">
    <source>
        <dbReference type="SAM" id="MobiDB-lite"/>
    </source>
</evidence>
<dbReference type="InterPro" id="IPR012340">
    <property type="entry name" value="NA-bd_OB-fold"/>
</dbReference>
<dbReference type="NCBIfam" id="TIGR00621">
    <property type="entry name" value="ssb"/>
    <property type="match status" value="1"/>
</dbReference>
<evidence type="ECO:0000256" key="1">
    <source>
        <dbReference type="ARBA" id="ARBA00023125"/>
    </source>
</evidence>
<feature type="region of interest" description="Disordered" evidence="4">
    <location>
        <begin position="109"/>
        <end position="202"/>
    </location>
</feature>
<reference evidence="5 8" key="2">
    <citation type="submission" date="2018-06" db="EMBL/GenBank/DDBJ databases">
        <authorList>
            <consortium name="Pathogen Informatics"/>
            <person name="Doyle S."/>
        </authorList>
    </citation>
    <scope>NUCLEOTIDE SEQUENCE [LARGE SCALE GENOMIC DNA]</scope>
    <source>
        <strain evidence="5 8">NCTC12714</strain>
    </source>
</reference>
<dbReference type="EMBL" id="JRPD02000027">
    <property type="protein sequence ID" value="TLD98594.1"/>
    <property type="molecule type" value="Genomic_DNA"/>
</dbReference>
<sequence>MFNKIIIVGNLTRDVELRYLNTGSAVATLGLASNRRYKKQDGTPVDDTCFVDVTLFGRSAEVANQYLRKGSKVLIEGRLHYETWQDQQGMRRSKHTVIAESMQMLDSKQSQGFSPQGEYAQDYNNTPNGSYGANSYTNNMGYTSPNYNQSHGRDFNDMESNSQPNPSVGMSKEYSNLTTSKNLPDHQNIPEINVDSDEEIPF</sequence>
<dbReference type="PANTHER" id="PTHR10302">
    <property type="entry name" value="SINGLE-STRANDED DNA-BINDING PROTEIN"/>
    <property type="match status" value="1"/>
</dbReference>
<reference evidence="6 7" key="1">
    <citation type="journal article" date="2014" name="Genome Announc.">
        <title>Draft genome sequences of eight enterohepatic helicobacter species isolated from both laboratory and wild rodents.</title>
        <authorList>
            <person name="Sheh A."/>
            <person name="Shen Z."/>
            <person name="Fox J.G."/>
        </authorList>
    </citation>
    <scope>NUCLEOTIDE SEQUENCE [LARGE SCALE GENOMIC DNA]</scope>
    <source>
        <strain evidence="6 7">ST1</strain>
    </source>
</reference>
<keyword evidence="2" id="KW-0233">DNA recombination</keyword>
<dbReference type="GO" id="GO:0006310">
    <property type="term" value="P:DNA recombination"/>
    <property type="evidence" value="ECO:0007669"/>
    <property type="project" value="UniProtKB-UniRule"/>
</dbReference>
<dbReference type="InterPro" id="IPR000424">
    <property type="entry name" value="Primosome_PriB/ssb"/>
</dbReference>
<dbReference type="OrthoDB" id="9809878at2"/>
<keyword evidence="1 2" id="KW-0238">DNA-binding</keyword>
<dbReference type="AlphaFoldDB" id="A0A099TYB0"/>
<dbReference type="HAMAP" id="MF_00984">
    <property type="entry name" value="SSB"/>
    <property type="match status" value="1"/>
</dbReference>
<dbReference type="Proteomes" id="UP000255139">
    <property type="component" value="Unassembled WGS sequence"/>
</dbReference>
<keyword evidence="2" id="KW-0234">DNA repair</keyword>
<gene>
    <name evidence="5" type="primary">ssb</name>
    <name evidence="6" type="ORF">LS73_008690</name>
    <name evidence="5" type="ORF">NCTC12714_00305</name>
</gene>
<feature type="compositionally biased region" description="Polar residues" evidence="4">
    <location>
        <begin position="158"/>
        <end position="182"/>
    </location>
</feature>
<feature type="short sequence motif" description="Important for interaction with partner proteins" evidence="2">
    <location>
        <begin position="197"/>
        <end position="202"/>
    </location>
</feature>
<dbReference type="RefSeq" id="WP_034559470.1">
    <property type="nucleotide sequence ID" value="NZ_FZML01000018.1"/>
</dbReference>
<dbReference type="PANTHER" id="PTHR10302:SF27">
    <property type="entry name" value="SINGLE-STRANDED DNA-BINDING PROTEIN"/>
    <property type="match status" value="1"/>
</dbReference>
<dbReference type="Pfam" id="PF00436">
    <property type="entry name" value="SSB"/>
    <property type="match status" value="1"/>
</dbReference>
<dbReference type="STRING" id="216.LS73_09670"/>
<dbReference type="PROSITE" id="PS50935">
    <property type="entry name" value="SSB"/>
    <property type="match status" value="1"/>
</dbReference>
<dbReference type="Proteomes" id="UP000029922">
    <property type="component" value="Unassembled WGS sequence"/>
</dbReference>
<evidence type="ECO:0000313" key="7">
    <source>
        <dbReference type="Proteomes" id="UP000029922"/>
    </source>
</evidence>
<dbReference type="Gene3D" id="2.40.50.140">
    <property type="entry name" value="Nucleic acid-binding proteins"/>
    <property type="match status" value="1"/>
</dbReference>
<proteinExistence type="inferred from homology"/>
<evidence type="ECO:0000256" key="2">
    <source>
        <dbReference type="HAMAP-Rule" id="MF_00984"/>
    </source>
</evidence>
<evidence type="ECO:0000256" key="3">
    <source>
        <dbReference type="RuleBase" id="RU000524"/>
    </source>
</evidence>
<dbReference type="EMBL" id="UGJE01000002">
    <property type="protein sequence ID" value="STQ85520.1"/>
    <property type="molecule type" value="Genomic_DNA"/>
</dbReference>